<feature type="region of interest" description="Disordered" evidence="5">
    <location>
        <begin position="1"/>
        <end position="27"/>
    </location>
</feature>
<feature type="compositionally biased region" description="Low complexity" evidence="5">
    <location>
        <begin position="229"/>
        <end position="241"/>
    </location>
</feature>
<dbReference type="PROSITE" id="PS50199">
    <property type="entry name" value="ZF_RANBP2_2"/>
    <property type="match status" value="3"/>
</dbReference>
<dbReference type="Pfam" id="PF13634">
    <property type="entry name" value="Nucleoporin_FG"/>
    <property type="match status" value="3"/>
</dbReference>
<feature type="domain" description="RanBP2-type" evidence="6">
    <location>
        <begin position="379"/>
        <end position="408"/>
    </location>
</feature>
<evidence type="ECO:0000256" key="2">
    <source>
        <dbReference type="ARBA" id="ARBA00022771"/>
    </source>
</evidence>
<sequence>MESKKKRVMGDQLTKDNYEEEEEDKPYVQEVFADGSTFKKASPEELAKRRIVKLKPRIREAKPTPTPAPVPVATTSTNGATPDTTATSAPVAANPFSSFSFNIKPTAKPAAAATTTATDAKEEGTIWTCRCCETENKKDISTCTVCMVPQPADIKYTLPKSASTSSSSLFNSTPASNITFNTSSLFGGSTTTPINASSLFGGSSTSTSTIANPGSLFGGSSSTTPSAPINPSSLFGGSSSTTTTTPINASSLFGGPSTSTSTIANPGSLFGGSSSISVDKKEEEKKVDNNKNIWKCPCCETDNPSDNKTCSLCMVNKPKEVEAKSETTTNTTSINAASLFGGSTTTTPISIPTPAASLFGGSSSFSFGTKQEEKKVEDNKNTWKCECCETDNPIDNKTCDACLVNKPKEKETKAPVASTPINASSLFGGSSSTSTPINPSSLFGGSSSTTSLNPSSLFGGSSSTSTPINPSSLFGGKIEEKKVDSDI</sequence>
<evidence type="ECO:0000313" key="8">
    <source>
        <dbReference type="Proteomes" id="UP000695562"/>
    </source>
</evidence>
<gene>
    <name evidence="7" type="ORF">CYY_004953</name>
</gene>
<protein>
    <recommendedName>
        <fullName evidence="6">RanBP2-type domain-containing protein</fullName>
    </recommendedName>
</protein>
<dbReference type="InterPro" id="IPR025574">
    <property type="entry name" value="Nucleoporin_FG_rpt"/>
</dbReference>
<keyword evidence="2 4" id="KW-0863">Zinc-finger</keyword>
<dbReference type="GO" id="GO:0008237">
    <property type="term" value="F:metallopeptidase activity"/>
    <property type="evidence" value="ECO:0007669"/>
    <property type="project" value="TreeGrafter"/>
</dbReference>
<dbReference type="PROSITE" id="PS01358">
    <property type="entry name" value="ZF_RANBP2_1"/>
    <property type="match status" value="3"/>
</dbReference>
<name>A0A8J4Q4G3_9MYCE</name>
<dbReference type="GO" id="GO:0006281">
    <property type="term" value="P:DNA repair"/>
    <property type="evidence" value="ECO:0007669"/>
    <property type="project" value="TreeGrafter"/>
</dbReference>
<dbReference type="EMBL" id="AJWJ01000185">
    <property type="protein sequence ID" value="KAF2073751.1"/>
    <property type="molecule type" value="Genomic_DNA"/>
</dbReference>
<dbReference type="PANTHER" id="PTHR46622">
    <property type="entry name" value="DNA-DEPENDENT METALLOPROTEASE WSS1"/>
    <property type="match status" value="1"/>
</dbReference>
<dbReference type="Pfam" id="PF08911">
    <property type="entry name" value="NUP50"/>
    <property type="match status" value="1"/>
</dbReference>
<accession>A0A8J4Q4G3</accession>
<feature type="compositionally biased region" description="Polar residues" evidence="5">
    <location>
        <begin position="218"/>
        <end position="227"/>
    </location>
</feature>
<feature type="domain" description="RanBP2-type" evidence="6">
    <location>
        <begin position="122"/>
        <end position="152"/>
    </location>
</feature>
<feature type="region of interest" description="Disordered" evidence="5">
    <location>
        <begin position="410"/>
        <end position="487"/>
    </location>
</feature>
<feature type="compositionally biased region" description="Polar residues" evidence="5">
    <location>
        <begin position="78"/>
        <end position="88"/>
    </location>
</feature>
<feature type="region of interest" description="Disordered" evidence="5">
    <location>
        <begin position="216"/>
        <end position="241"/>
    </location>
</feature>
<dbReference type="PANTHER" id="PTHR46622:SF1">
    <property type="entry name" value="DNA-DEPENDENT METALLOPROTEASE WSS1"/>
    <property type="match status" value="1"/>
</dbReference>
<evidence type="ECO:0000259" key="6">
    <source>
        <dbReference type="PROSITE" id="PS50199"/>
    </source>
</evidence>
<dbReference type="AlphaFoldDB" id="A0A8J4Q4G3"/>
<evidence type="ECO:0000256" key="3">
    <source>
        <dbReference type="ARBA" id="ARBA00022833"/>
    </source>
</evidence>
<feature type="domain" description="RanBP2-type" evidence="6">
    <location>
        <begin position="290"/>
        <end position="319"/>
    </location>
</feature>
<comment type="caution">
    <text evidence="7">The sequence shown here is derived from an EMBL/GenBank/DDBJ whole genome shotgun (WGS) entry which is preliminary data.</text>
</comment>
<feature type="region of interest" description="Disordered" evidence="5">
    <location>
        <begin position="51"/>
        <end position="89"/>
    </location>
</feature>
<evidence type="ECO:0000313" key="7">
    <source>
        <dbReference type="EMBL" id="KAF2073751.1"/>
    </source>
</evidence>
<feature type="compositionally biased region" description="Low complexity" evidence="5">
    <location>
        <begin position="424"/>
        <end position="472"/>
    </location>
</feature>
<dbReference type="OrthoDB" id="185618at2759"/>
<dbReference type="InterPro" id="IPR015007">
    <property type="entry name" value="NUP2/50/61"/>
</dbReference>
<evidence type="ECO:0000256" key="5">
    <source>
        <dbReference type="SAM" id="MobiDB-lite"/>
    </source>
</evidence>
<evidence type="ECO:0000256" key="1">
    <source>
        <dbReference type="ARBA" id="ARBA00022723"/>
    </source>
</evidence>
<dbReference type="InterPro" id="IPR053000">
    <property type="entry name" value="WSS1-like_metalloprotease"/>
</dbReference>
<keyword evidence="1" id="KW-0479">Metal-binding</keyword>
<keyword evidence="8" id="KW-1185">Reference proteome</keyword>
<feature type="compositionally biased region" description="Basic and acidic residues" evidence="5">
    <location>
        <begin position="477"/>
        <end position="487"/>
    </location>
</feature>
<evidence type="ECO:0000256" key="4">
    <source>
        <dbReference type="PROSITE-ProRule" id="PRU00322"/>
    </source>
</evidence>
<dbReference type="GO" id="GO:0005643">
    <property type="term" value="C:nuclear pore"/>
    <property type="evidence" value="ECO:0007669"/>
    <property type="project" value="InterPro"/>
</dbReference>
<dbReference type="Proteomes" id="UP000695562">
    <property type="component" value="Unassembled WGS sequence"/>
</dbReference>
<reference evidence="7" key="1">
    <citation type="submission" date="2020-01" db="EMBL/GenBank/DDBJ databases">
        <title>Development of genomics and gene disruption for Polysphondylium violaceum indicates a role for the polyketide synthase stlB in stalk morphogenesis.</title>
        <authorList>
            <person name="Narita B."/>
            <person name="Kawabe Y."/>
            <person name="Kin K."/>
            <person name="Saito T."/>
            <person name="Gibbs R."/>
            <person name="Kuspa A."/>
            <person name="Muzny D."/>
            <person name="Queller D."/>
            <person name="Richards S."/>
            <person name="Strassman J."/>
            <person name="Sucgang R."/>
            <person name="Worley K."/>
            <person name="Schaap P."/>
        </authorList>
    </citation>
    <scope>NUCLEOTIDE SEQUENCE</scope>
    <source>
        <strain evidence="7">QSvi11</strain>
    </source>
</reference>
<dbReference type="InterPro" id="IPR001876">
    <property type="entry name" value="Znf_RanBP2"/>
</dbReference>
<proteinExistence type="predicted"/>
<keyword evidence="3" id="KW-0862">Zinc</keyword>
<organism evidence="7 8">
    <name type="scientific">Polysphondylium violaceum</name>
    <dbReference type="NCBI Taxonomy" id="133409"/>
    <lineage>
        <taxon>Eukaryota</taxon>
        <taxon>Amoebozoa</taxon>
        <taxon>Evosea</taxon>
        <taxon>Eumycetozoa</taxon>
        <taxon>Dictyostelia</taxon>
        <taxon>Dictyosteliales</taxon>
        <taxon>Dictyosteliaceae</taxon>
        <taxon>Polysphondylium</taxon>
    </lineage>
</organism>
<dbReference type="GO" id="GO:0008270">
    <property type="term" value="F:zinc ion binding"/>
    <property type="evidence" value="ECO:0007669"/>
    <property type="project" value="UniProtKB-KW"/>
</dbReference>